<dbReference type="Proteomes" id="UP001138751">
    <property type="component" value="Unassembled WGS sequence"/>
</dbReference>
<comment type="caution">
    <text evidence="2">The sequence shown here is derived from an EMBL/GenBank/DDBJ whole genome shotgun (WGS) entry which is preliminary data.</text>
</comment>
<dbReference type="InterPro" id="IPR021959">
    <property type="entry name" value="DUF3576"/>
</dbReference>
<reference evidence="2" key="1">
    <citation type="submission" date="2020-01" db="EMBL/GenBank/DDBJ databases">
        <authorList>
            <person name="Rat A."/>
        </authorList>
    </citation>
    <scope>NUCLEOTIDE SEQUENCE</scope>
    <source>
        <strain evidence="2">LMG 31231</strain>
    </source>
</reference>
<reference evidence="2" key="2">
    <citation type="journal article" date="2021" name="Syst. Appl. Microbiol.">
        <title>Roseomonas hellenica sp. nov., isolated from roots of wild-growing Alkanna tinctoria.</title>
        <authorList>
            <person name="Rat A."/>
            <person name="Naranjo H.D."/>
            <person name="Lebbe L."/>
            <person name="Cnockaert M."/>
            <person name="Krigas N."/>
            <person name="Grigoriadou K."/>
            <person name="Maloupa E."/>
            <person name="Willems A."/>
        </authorList>
    </citation>
    <scope>NUCLEOTIDE SEQUENCE</scope>
    <source>
        <strain evidence="2">LMG 31231</strain>
    </source>
</reference>
<dbReference type="EMBL" id="JAAEDM010000045">
    <property type="protein sequence ID" value="MBR0672638.1"/>
    <property type="molecule type" value="Genomic_DNA"/>
</dbReference>
<sequence>MTRATLIAIPRHRPAALLCALGVAALLGACGSDSVREVGRNEYTAGSGRERVAGRLTGQDDGIVLFGTSRTRPEDSAGGGGLGVNAYLWRATLDTLAFMPLASADPFGGVIITDWYSPPGAGAERFKATAYVMGRQLRSDGVRISIFRQVRQGNNWADALVAPATGAELEDRVLARARELRSQATATR</sequence>
<dbReference type="AlphaFoldDB" id="A0A9X9WZQ9"/>
<dbReference type="PROSITE" id="PS51257">
    <property type="entry name" value="PROKAR_LIPOPROTEIN"/>
    <property type="match status" value="1"/>
</dbReference>
<dbReference type="Pfam" id="PF12100">
    <property type="entry name" value="DUF3576"/>
    <property type="match status" value="1"/>
</dbReference>
<feature type="chain" id="PRO_5040811843" evidence="1">
    <location>
        <begin position="30"/>
        <end position="188"/>
    </location>
</feature>
<protein>
    <submittedName>
        <fullName evidence="2">DUF3576 domain-containing protein</fullName>
    </submittedName>
</protein>
<evidence type="ECO:0000313" key="3">
    <source>
        <dbReference type="Proteomes" id="UP001138751"/>
    </source>
</evidence>
<proteinExistence type="predicted"/>
<dbReference type="RefSeq" id="WP_211863053.1">
    <property type="nucleotide sequence ID" value="NZ_JAAEDM010000045.1"/>
</dbReference>
<gene>
    <name evidence="2" type="ORF">GXW76_15775</name>
</gene>
<organism evidence="2 3">
    <name type="scientific">Neoroseomonas soli</name>
    <dbReference type="NCBI Taxonomy" id="1081025"/>
    <lineage>
        <taxon>Bacteria</taxon>
        <taxon>Pseudomonadati</taxon>
        <taxon>Pseudomonadota</taxon>
        <taxon>Alphaproteobacteria</taxon>
        <taxon>Acetobacterales</taxon>
        <taxon>Acetobacteraceae</taxon>
        <taxon>Neoroseomonas</taxon>
    </lineage>
</organism>
<accession>A0A9X9WZQ9</accession>
<keyword evidence="1" id="KW-0732">Signal</keyword>
<feature type="signal peptide" evidence="1">
    <location>
        <begin position="1"/>
        <end position="29"/>
    </location>
</feature>
<name>A0A9X9WZQ9_9PROT</name>
<evidence type="ECO:0000313" key="2">
    <source>
        <dbReference type="EMBL" id="MBR0672638.1"/>
    </source>
</evidence>
<evidence type="ECO:0000256" key="1">
    <source>
        <dbReference type="SAM" id="SignalP"/>
    </source>
</evidence>
<keyword evidence="3" id="KW-1185">Reference proteome</keyword>